<evidence type="ECO:0000256" key="15">
    <source>
        <dbReference type="SAM" id="MobiDB-lite"/>
    </source>
</evidence>
<dbReference type="GO" id="GO:0051538">
    <property type="term" value="F:3 iron, 4 sulfur cluster binding"/>
    <property type="evidence" value="ECO:0007669"/>
    <property type="project" value="UniProtKB-KW"/>
</dbReference>
<dbReference type="GO" id="GO:0009055">
    <property type="term" value="F:electron transfer activity"/>
    <property type="evidence" value="ECO:0007669"/>
    <property type="project" value="InterPro"/>
</dbReference>
<evidence type="ECO:0000256" key="1">
    <source>
        <dbReference type="ARBA" id="ARBA00001927"/>
    </source>
</evidence>
<comment type="similarity">
    <text evidence="4">Belongs to the succinate dehydrogenase/fumarate reductase iron-sulfur protein family.</text>
</comment>
<dbReference type="InterPro" id="IPR017900">
    <property type="entry name" value="4Fe4S_Fe_S_CS"/>
</dbReference>
<dbReference type="Gene3D" id="3.10.20.30">
    <property type="match status" value="1"/>
</dbReference>
<dbReference type="PROSITE" id="PS00197">
    <property type="entry name" value="2FE2S_FER_1"/>
    <property type="match status" value="1"/>
</dbReference>
<evidence type="ECO:0000256" key="7">
    <source>
        <dbReference type="ARBA" id="ARBA00022532"/>
    </source>
</evidence>
<dbReference type="Proteomes" id="UP000196228">
    <property type="component" value="Chromosome"/>
</dbReference>
<dbReference type="Pfam" id="PF13085">
    <property type="entry name" value="Fer2_3"/>
    <property type="match status" value="1"/>
</dbReference>
<keyword evidence="9" id="KW-0479">Metal-binding</keyword>
<dbReference type="InterPro" id="IPR017896">
    <property type="entry name" value="4Fe4S_Fe-S-bd"/>
</dbReference>
<proteinExistence type="inferred from homology"/>
<evidence type="ECO:0000313" key="17">
    <source>
        <dbReference type="EMBL" id="ARU51815.1"/>
    </source>
</evidence>
<organism evidence="17 18">
    <name type="scientific">Cellulosimicrobium cellulans</name>
    <name type="common">Arthrobacter luteus</name>
    <dbReference type="NCBI Taxonomy" id="1710"/>
    <lineage>
        <taxon>Bacteria</taxon>
        <taxon>Bacillati</taxon>
        <taxon>Actinomycetota</taxon>
        <taxon>Actinomycetes</taxon>
        <taxon>Micrococcales</taxon>
        <taxon>Promicromonosporaceae</taxon>
        <taxon>Cellulosimicrobium</taxon>
    </lineage>
</organism>
<dbReference type="InterPro" id="IPR036010">
    <property type="entry name" value="2Fe-2S_ferredoxin-like_sf"/>
</dbReference>
<reference evidence="17 18" key="1">
    <citation type="submission" date="2017-05" db="EMBL/GenBank/DDBJ databases">
        <authorList>
            <person name="Song R."/>
            <person name="Chenine A.L."/>
            <person name="Ruprecht R.M."/>
        </authorList>
    </citation>
    <scope>NUCLEOTIDE SEQUENCE [LARGE SCALE GENOMIC DNA]</scope>
    <source>
        <strain evidence="17 18">PSBB019</strain>
    </source>
</reference>
<evidence type="ECO:0000256" key="3">
    <source>
        <dbReference type="ARBA" id="ARBA00005163"/>
    </source>
</evidence>
<dbReference type="InterPro" id="IPR001041">
    <property type="entry name" value="2Fe-2S_ferredoxin-type"/>
</dbReference>
<dbReference type="SUPFAM" id="SSF46548">
    <property type="entry name" value="alpha-helical ferredoxin"/>
    <property type="match status" value="1"/>
</dbReference>
<keyword evidence="10" id="KW-0560">Oxidoreductase</keyword>
<feature type="region of interest" description="Disordered" evidence="15">
    <location>
        <begin position="269"/>
        <end position="305"/>
    </location>
</feature>
<protein>
    <recommendedName>
        <fullName evidence="5">succinate dehydrogenase</fullName>
        <ecNumber evidence="5">1.3.5.1</ecNumber>
    </recommendedName>
</protein>
<evidence type="ECO:0000256" key="14">
    <source>
        <dbReference type="ARBA" id="ARBA00034078"/>
    </source>
</evidence>
<dbReference type="PROSITE" id="PS00198">
    <property type="entry name" value="4FE4S_FER_1"/>
    <property type="match status" value="1"/>
</dbReference>
<evidence type="ECO:0000259" key="16">
    <source>
        <dbReference type="PROSITE" id="PS51085"/>
    </source>
</evidence>
<dbReference type="GO" id="GO:0046872">
    <property type="term" value="F:metal ion binding"/>
    <property type="evidence" value="ECO:0007669"/>
    <property type="project" value="UniProtKB-KW"/>
</dbReference>
<keyword evidence="7" id="KW-0816">Tricarboxylic acid cycle</keyword>
<evidence type="ECO:0000256" key="9">
    <source>
        <dbReference type="ARBA" id="ARBA00022723"/>
    </source>
</evidence>
<evidence type="ECO:0000256" key="10">
    <source>
        <dbReference type="ARBA" id="ARBA00023002"/>
    </source>
</evidence>
<dbReference type="OrthoDB" id="9804391at2"/>
<dbReference type="KEGG" id="cceu:CBR64_10265"/>
<evidence type="ECO:0000256" key="12">
    <source>
        <dbReference type="ARBA" id="ARBA00023014"/>
    </source>
</evidence>
<evidence type="ECO:0000256" key="4">
    <source>
        <dbReference type="ARBA" id="ARBA00009433"/>
    </source>
</evidence>
<dbReference type="GO" id="GO:0006099">
    <property type="term" value="P:tricarboxylic acid cycle"/>
    <property type="evidence" value="ECO:0007669"/>
    <property type="project" value="UniProtKB-KW"/>
</dbReference>
<evidence type="ECO:0000256" key="2">
    <source>
        <dbReference type="ARBA" id="ARBA00001966"/>
    </source>
</evidence>
<feature type="region of interest" description="Disordered" evidence="15">
    <location>
        <begin position="141"/>
        <end position="177"/>
    </location>
</feature>
<accession>A0A1Y0HWZ7</accession>
<evidence type="ECO:0000256" key="8">
    <source>
        <dbReference type="ARBA" id="ARBA00022714"/>
    </source>
</evidence>
<keyword evidence="8" id="KW-0001">2Fe-2S</keyword>
<keyword evidence="6" id="KW-0004">4Fe-4S</keyword>
<dbReference type="InterPro" id="IPR050573">
    <property type="entry name" value="SDH/FRD_Iron-Sulfur"/>
</dbReference>
<feature type="compositionally biased region" description="Basic and acidic residues" evidence="15">
    <location>
        <begin position="277"/>
        <end position="293"/>
    </location>
</feature>
<dbReference type="SUPFAM" id="SSF54292">
    <property type="entry name" value="2Fe-2S ferredoxin-like"/>
    <property type="match status" value="1"/>
</dbReference>
<evidence type="ECO:0000256" key="6">
    <source>
        <dbReference type="ARBA" id="ARBA00022485"/>
    </source>
</evidence>
<name>A0A1Y0HWZ7_CELCE</name>
<gene>
    <name evidence="17" type="ORF">CBR64_10265</name>
</gene>
<comment type="cofactor">
    <cofactor evidence="1">
        <name>[3Fe-4S] cluster</name>
        <dbReference type="ChEBI" id="CHEBI:21137"/>
    </cofactor>
</comment>
<comment type="pathway">
    <text evidence="3">Carbohydrate metabolism; tricarboxylic acid cycle.</text>
</comment>
<dbReference type="GO" id="GO:0022904">
    <property type="term" value="P:respiratory electron transport chain"/>
    <property type="evidence" value="ECO:0007669"/>
    <property type="project" value="TreeGrafter"/>
</dbReference>
<feature type="domain" description="2Fe-2S ferredoxin-type" evidence="16">
    <location>
        <begin position="11"/>
        <end position="104"/>
    </location>
</feature>
<dbReference type="AlphaFoldDB" id="A0A1Y0HWZ7"/>
<dbReference type="PANTHER" id="PTHR11921">
    <property type="entry name" value="SUCCINATE DEHYDROGENASE IRON-SULFUR PROTEIN"/>
    <property type="match status" value="1"/>
</dbReference>
<dbReference type="InterPro" id="IPR009051">
    <property type="entry name" value="Helical_ferredxn"/>
</dbReference>
<dbReference type="Gene3D" id="1.10.1060.10">
    <property type="entry name" value="Alpha-helical ferredoxin"/>
    <property type="match status" value="1"/>
</dbReference>
<dbReference type="GO" id="GO:0051537">
    <property type="term" value="F:2 iron, 2 sulfur cluster binding"/>
    <property type="evidence" value="ECO:0007669"/>
    <property type="project" value="UniProtKB-KW"/>
</dbReference>
<dbReference type="PROSITE" id="PS51085">
    <property type="entry name" value="2FE2S_FER_2"/>
    <property type="match status" value="1"/>
</dbReference>
<dbReference type="EC" id="1.3.5.1" evidence="5"/>
<evidence type="ECO:0000256" key="13">
    <source>
        <dbReference type="ARBA" id="ARBA00023291"/>
    </source>
</evidence>
<keyword evidence="11" id="KW-0408">Iron</keyword>
<comment type="cofactor">
    <cofactor evidence="14">
        <name>[2Fe-2S] cluster</name>
        <dbReference type="ChEBI" id="CHEBI:190135"/>
    </cofactor>
</comment>
<dbReference type="EMBL" id="CP021383">
    <property type="protein sequence ID" value="ARU51815.1"/>
    <property type="molecule type" value="Genomic_DNA"/>
</dbReference>
<dbReference type="InterPro" id="IPR006058">
    <property type="entry name" value="2Fe2S_fd_BS"/>
</dbReference>
<evidence type="ECO:0000313" key="18">
    <source>
        <dbReference type="Proteomes" id="UP000196228"/>
    </source>
</evidence>
<keyword evidence="13" id="KW-0003">3Fe-4S</keyword>
<comment type="cofactor">
    <cofactor evidence="2">
        <name>[4Fe-4S] cluster</name>
        <dbReference type="ChEBI" id="CHEBI:49883"/>
    </cofactor>
</comment>
<sequence>MSDVTPSAEGRTVRLEVARTSPDGTDAGRRDAFDVPYDDRTSVLDALQWVKDHADPTLTFRWSCKMAVCGSCGVMVNGRPVLGCETFVRGYRTSGLVIEPLAHAEVLRDLVVDTDTFLGKLAAVQPWLVPDGATRLPLVDAPSPVAGPGDEDAADLPTPDGTDALRAHGPTSGHRQTPGELAAFKGFAECIDCMLCYAACPQLDVAPDFLGPAVVATARRWDDDSRDAGELDRADVLDTEFGAWPCIQVGACTQVCPKGVDPARALRDAQRVATDTWDARERRRTSEPPREVEPQYPGWSPGPAR</sequence>
<dbReference type="InterPro" id="IPR004489">
    <property type="entry name" value="Succ_DH/fum_Rdtase_Fe-S"/>
</dbReference>
<dbReference type="RefSeq" id="WP_087470836.1">
    <property type="nucleotide sequence ID" value="NZ_CP021383.1"/>
</dbReference>
<dbReference type="InterPro" id="IPR025192">
    <property type="entry name" value="Succ_DH/fum_Rdtase_N"/>
</dbReference>
<dbReference type="Pfam" id="PF13183">
    <property type="entry name" value="Fer4_8"/>
    <property type="match status" value="1"/>
</dbReference>
<dbReference type="GO" id="GO:0051539">
    <property type="term" value="F:4 iron, 4 sulfur cluster binding"/>
    <property type="evidence" value="ECO:0007669"/>
    <property type="project" value="UniProtKB-KW"/>
</dbReference>
<evidence type="ECO:0000256" key="5">
    <source>
        <dbReference type="ARBA" id="ARBA00012792"/>
    </source>
</evidence>
<evidence type="ECO:0000256" key="11">
    <source>
        <dbReference type="ARBA" id="ARBA00023004"/>
    </source>
</evidence>
<dbReference type="InterPro" id="IPR012675">
    <property type="entry name" value="Beta-grasp_dom_sf"/>
</dbReference>
<keyword evidence="12" id="KW-0411">Iron-sulfur</keyword>
<dbReference type="GO" id="GO:0008177">
    <property type="term" value="F:succinate dehydrogenase (quinone) activity"/>
    <property type="evidence" value="ECO:0007669"/>
    <property type="project" value="UniProtKB-EC"/>
</dbReference>
<dbReference type="CDD" id="cd00207">
    <property type="entry name" value="fer2"/>
    <property type="match status" value="1"/>
</dbReference>
<dbReference type="NCBIfam" id="TIGR00384">
    <property type="entry name" value="dhsB"/>
    <property type="match status" value="2"/>
</dbReference>
<dbReference type="PANTHER" id="PTHR11921:SF29">
    <property type="entry name" value="SUCCINATE DEHYDROGENASE [UBIQUINONE] IRON-SULFUR SUBUNIT, MITOCHONDRIAL"/>
    <property type="match status" value="1"/>
</dbReference>